<name>A0A7W6F4N1_9HYPH</name>
<sequence>MTSEQMAESCRRRASHWRRAERLWNKAGNTLAAKECAKEAERCERRADDLAD</sequence>
<dbReference type="AlphaFoldDB" id="A0A7W6F4N1"/>
<gene>
    <name evidence="1" type="ORF">GGR33_000055</name>
</gene>
<organism evidence="1 2">
    <name type="scientific">Methylobacterium brachythecii</name>
    <dbReference type="NCBI Taxonomy" id="1176177"/>
    <lineage>
        <taxon>Bacteria</taxon>
        <taxon>Pseudomonadati</taxon>
        <taxon>Pseudomonadota</taxon>
        <taxon>Alphaproteobacteria</taxon>
        <taxon>Hyphomicrobiales</taxon>
        <taxon>Methylobacteriaceae</taxon>
        <taxon>Methylobacterium</taxon>
    </lineage>
</organism>
<evidence type="ECO:0000313" key="2">
    <source>
        <dbReference type="Proteomes" id="UP000517759"/>
    </source>
</evidence>
<dbReference type="EMBL" id="JACIDN010000001">
    <property type="protein sequence ID" value="MBB3900575.1"/>
    <property type="molecule type" value="Genomic_DNA"/>
</dbReference>
<reference evidence="1 2" key="1">
    <citation type="submission" date="2020-08" db="EMBL/GenBank/DDBJ databases">
        <title>Genomic Encyclopedia of Type Strains, Phase IV (KMG-IV): sequencing the most valuable type-strain genomes for metagenomic binning, comparative biology and taxonomic classification.</title>
        <authorList>
            <person name="Goeker M."/>
        </authorList>
    </citation>
    <scope>NUCLEOTIDE SEQUENCE [LARGE SCALE GENOMIC DNA]</scope>
    <source>
        <strain evidence="1 2">DSM 24105</strain>
    </source>
</reference>
<dbReference type="RefSeq" id="WP_183501349.1">
    <property type="nucleotide sequence ID" value="NZ_JACIDN010000001.1"/>
</dbReference>
<proteinExistence type="predicted"/>
<accession>A0A7W6F4N1</accession>
<dbReference type="Proteomes" id="UP000517759">
    <property type="component" value="Unassembled WGS sequence"/>
</dbReference>
<comment type="caution">
    <text evidence="1">The sequence shown here is derived from an EMBL/GenBank/DDBJ whole genome shotgun (WGS) entry which is preliminary data.</text>
</comment>
<protein>
    <submittedName>
        <fullName evidence="1">Uncharacterized protein</fullName>
    </submittedName>
</protein>
<evidence type="ECO:0000313" key="1">
    <source>
        <dbReference type="EMBL" id="MBB3900575.1"/>
    </source>
</evidence>